<dbReference type="Gene3D" id="2.20.230.10">
    <property type="entry name" value="Resuscitation-promoting factor rpfb"/>
    <property type="match status" value="1"/>
</dbReference>
<evidence type="ECO:0000259" key="3">
    <source>
        <dbReference type="PROSITE" id="PS51109"/>
    </source>
</evidence>
<dbReference type="Pfam" id="PF07501">
    <property type="entry name" value="G5"/>
    <property type="match status" value="1"/>
</dbReference>
<dbReference type="SMART" id="SM01208">
    <property type="entry name" value="G5"/>
    <property type="match status" value="1"/>
</dbReference>
<protein>
    <submittedName>
        <fullName evidence="4">G5 domain-containing protein</fullName>
    </submittedName>
</protein>
<dbReference type="PANTHER" id="PTHR39160:SF4">
    <property type="entry name" value="RESUSCITATION-PROMOTING FACTOR RPFB"/>
    <property type="match status" value="1"/>
</dbReference>
<evidence type="ECO:0000313" key="4">
    <source>
        <dbReference type="EMBL" id="HIY72459.1"/>
    </source>
</evidence>
<keyword evidence="1 2" id="KW-0732">Signal</keyword>
<feature type="domain" description="G5" evidence="3">
    <location>
        <begin position="85"/>
        <end position="165"/>
    </location>
</feature>
<dbReference type="PROSITE" id="PS51109">
    <property type="entry name" value="G5"/>
    <property type="match status" value="1"/>
</dbReference>
<dbReference type="InterPro" id="IPR010611">
    <property type="entry name" value="3D_dom"/>
</dbReference>
<reference evidence="4" key="1">
    <citation type="journal article" date="2021" name="PeerJ">
        <title>Extensive microbial diversity within the chicken gut microbiome revealed by metagenomics and culture.</title>
        <authorList>
            <person name="Gilroy R."/>
            <person name="Ravi A."/>
            <person name="Getino M."/>
            <person name="Pursley I."/>
            <person name="Horton D.L."/>
            <person name="Alikhan N.F."/>
            <person name="Baker D."/>
            <person name="Gharbi K."/>
            <person name="Hall N."/>
            <person name="Watson M."/>
            <person name="Adriaenssens E.M."/>
            <person name="Foster-Nyarko E."/>
            <person name="Jarju S."/>
            <person name="Secka A."/>
            <person name="Antonio M."/>
            <person name="Oren A."/>
            <person name="Chaudhuri R.R."/>
            <person name="La Ragione R."/>
            <person name="Hildebrand F."/>
            <person name="Pallen M.J."/>
        </authorList>
    </citation>
    <scope>NUCLEOTIDE SEQUENCE</scope>
    <source>
        <strain evidence="4">CHK33-7979</strain>
    </source>
</reference>
<accession>A0A9D1Z1V9</accession>
<dbReference type="InterPro" id="IPR036908">
    <property type="entry name" value="RlpA-like_sf"/>
</dbReference>
<name>A0A9D1Z1V9_9FIRM</name>
<feature type="chain" id="PRO_5039150911" evidence="2">
    <location>
        <begin position="30"/>
        <end position="300"/>
    </location>
</feature>
<organism evidence="4 5">
    <name type="scientific">Candidatus Intestinimonas merdavium</name>
    <dbReference type="NCBI Taxonomy" id="2838622"/>
    <lineage>
        <taxon>Bacteria</taxon>
        <taxon>Bacillati</taxon>
        <taxon>Bacillota</taxon>
        <taxon>Clostridia</taxon>
        <taxon>Eubacteriales</taxon>
        <taxon>Intestinimonas</taxon>
    </lineage>
</organism>
<reference evidence="4" key="2">
    <citation type="submission" date="2021-04" db="EMBL/GenBank/DDBJ databases">
        <authorList>
            <person name="Gilroy R."/>
        </authorList>
    </citation>
    <scope>NUCLEOTIDE SEQUENCE</scope>
    <source>
        <strain evidence="4">CHK33-7979</strain>
    </source>
</reference>
<evidence type="ECO:0000313" key="5">
    <source>
        <dbReference type="Proteomes" id="UP000886824"/>
    </source>
</evidence>
<gene>
    <name evidence="4" type="ORF">H9826_00595</name>
</gene>
<feature type="signal peptide" evidence="2">
    <location>
        <begin position="1"/>
        <end position="29"/>
    </location>
</feature>
<sequence>MFVRSSKVGRGAALLISGLLAALFITGSASPQTTYHITDGDAVYTVSGRSGDPEGALALAGVSVSQRDRVTAATQSDGTVAVTVERPVTTYEELVVELLPYDTVRQADPDLPIGAEQVVQAGAQGAVSARSRVVTDPDGSLRITSMGTYVSQEPVTEVVSYGTRVTPTAQSSLSVTDDVLTHIDAGADGGGTLTTASGAQLTYTQVLSCKATAYTTQLQSWKKTATGTTARVGAIAVDPDVIPYGTRMFIVSADGSITYGVATAEDCGGLIQGNRIDLFFDTYDECIRFGVRTCDVYLLA</sequence>
<dbReference type="Proteomes" id="UP000886824">
    <property type="component" value="Unassembled WGS sequence"/>
</dbReference>
<evidence type="ECO:0000256" key="1">
    <source>
        <dbReference type="ARBA" id="ARBA00022729"/>
    </source>
</evidence>
<dbReference type="EMBL" id="DXCX01000011">
    <property type="protein sequence ID" value="HIY72459.1"/>
    <property type="molecule type" value="Genomic_DNA"/>
</dbReference>
<dbReference type="Gene3D" id="2.40.40.10">
    <property type="entry name" value="RlpA-like domain"/>
    <property type="match status" value="1"/>
</dbReference>
<dbReference type="CDD" id="cd14667">
    <property type="entry name" value="3D_containing_proteins"/>
    <property type="match status" value="1"/>
</dbReference>
<comment type="caution">
    <text evidence="4">The sequence shown here is derived from an EMBL/GenBank/DDBJ whole genome shotgun (WGS) entry which is preliminary data.</text>
</comment>
<dbReference type="AlphaFoldDB" id="A0A9D1Z1V9"/>
<dbReference type="InterPro" id="IPR011098">
    <property type="entry name" value="G5_dom"/>
</dbReference>
<dbReference type="GO" id="GO:0009254">
    <property type="term" value="P:peptidoglycan turnover"/>
    <property type="evidence" value="ECO:0007669"/>
    <property type="project" value="InterPro"/>
</dbReference>
<evidence type="ECO:0000256" key="2">
    <source>
        <dbReference type="SAM" id="SignalP"/>
    </source>
</evidence>
<dbReference type="InterPro" id="IPR059180">
    <property type="entry name" value="3D_YorM"/>
</dbReference>
<dbReference type="GO" id="GO:0004553">
    <property type="term" value="F:hydrolase activity, hydrolyzing O-glycosyl compounds"/>
    <property type="evidence" value="ECO:0007669"/>
    <property type="project" value="InterPro"/>
</dbReference>
<dbReference type="SUPFAM" id="SSF50685">
    <property type="entry name" value="Barwin-like endoglucanases"/>
    <property type="match status" value="1"/>
</dbReference>
<dbReference type="InterPro" id="IPR051933">
    <property type="entry name" value="Resuscitation_pf_RpfB"/>
</dbReference>
<dbReference type="PANTHER" id="PTHR39160">
    <property type="entry name" value="CELL WALL-BINDING PROTEIN YOCH"/>
    <property type="match status" value="1"/>
</dbReference>
<proteinExistence type="predicted"/>
<dbReference type="GO" id="GO:0019867">
    <property type="term" value="C:outer membrane"/>
    <property type="evidence" value="ECO:0007669"/>
    <property type="project" value="InterPro"/>
</dbReference>
<dbReference type="Pfam" id="PF06725">
    <property type="entry name" value="3D"/>
    <property type="match status" value="1"/>
</dbReference>